<evidence type="ECO:0000256" key="1">
    <source>
        <dbReference type="SAM" id="MobiDB-lite"/>
    </source>
</evidence>
<sequence length="210" mass="22223">MVTLVVAPPGLRTEIGFGRGRRGTQADRQVTRVQAAGVGKYPGAGVYSGDYVRWVAVRVLLAAGDWAFTSFVVSRLVPSRGAAMSVAQLHSLDGPVPPQRRRSATGYGIEHSAQAPALAAPDQGGPGHERTQQERPAQPRPKIQWGSSSPPFTRSSLPSSGPGAHQPGHSQAGEQHLRCSSPVGDDPSNRREEARESPPSWLKRPMGGSG</sequence>
<organism evidence="2 3">
    <name type="scientific">Pleurodeles waltl</name>
    <name type="common">Iberian ribbed newt</name>
    <dbReference type="NCBI Taxonomy" id="8319"/>
    <lineage>
        <taxon>Eukaryota</taxon>
        <taxon>Metazoa</taxon>
        <taxon>Chordata</taxon>
        <taxon>Craniata</taxon>
        <taxon>Vertebrata</taxon>
        <taxon>Euteleostomi</taxon>
        <taxon>Amphibia</taxon>
        <taxon>Batrachia</taxon>
        <taxon>Caudata</taxon>
        <taxon>Salamandroidea</taxon>
        <taxon>Salamandridae</taxon>
        <taxon>Pleurodelinae</taxon>
        <taxon>Pleurodeles</taxon>
    </lineage>
</organism>
<feature type="compositionally biased region" description="Polar residues" evidence="1">
    <location>
        <begin position="145"/>
        <end position="159"/>
    </location>
</feature>
<proteinExistence type="predicted"/>
<dbReference type="Proteomes" id="UP001066276">
    <property type="component" value="Chromosome 1_1"/>
</dbReference>
<comment type="caution">
    <text evidence="2">The sequence shown here is derived from an EMBL/GenBank/DDBJ whole genome shotgun (WGS) entry which is preliminary data.</text>
</comment>
<dbReference type="EMBL" id="JANPWB010000001">
    <property type="protein sequence ID" value="KAJ1217614.1"/>
    <property type="molecule type" value="Genomic_DNA"/>
</dbReference>
<reference evidence="2" key="1">
    <citation type="journal article" date="2022" name="bioRxiv">
        <title>Sequencing and chromosome-scale assembly of the giantPleurodeles waltlgenome.</title>
        <authorList>
            <person name="Brown T."/>
            <person name="Elewa A."/>
            <person name="Iarovenko S."/>
            <person name="Subramanian E."/>
            <person name="Araus A.J."/>
            <person name="Petzold A."/>
            <person name="Susuki M."/>
            <person name="Suzuki K.-i.T."/>
            <person name="Hayashi T."/>
            <person name="Toyoda A."/>
            <person name="Oliveira C."/>
            <person name="Osipova E."/>
            <person name="Leigh N.D."/>
            <person name="Simon A."/>
            <person name="Yun M.H."/>
        </authorList>
    </citation>
    <scope>NUCLEOTIDE SEQUENCE</scope>
    <source>
        <strain evidence="2">20211129_DDA</strain>
        <tissue evidence="2">Liver</tissue>
    </source>
</reference>
<gene>
    <name evidence="2" type="ORF">NDU88_005207</name>
</gene>
<dbReference type="AlphaFoldDB" id="A0AAV7X0I1"/>
<accession>A0AAV7X0I1</accession>
<evidence type="ECO:0000313" key="2">
    <source>
        <dbReference type="EMBL" id="KAJ1217614.1"/>
    </source>
</evidence>
<keyword evidence="3" id="KW-1185">Reference proteome</keyword>
<protein>
    <submittedName>
        <fullName evidence="2">Uncharacterized protein</fullName>
    </submittedName>
</protein>
<name>A0AAV7X0I1_PLEWA</name>
<evidence type="ECO:0000313" key="3">
    <source>
        <dbReference type="Proteomes" id="UP001066276"/>
    </source>
</evidence>
<feature type="region of interest" description="Disordered" evidence="1">
    <location>
        <begin position="117"/>
        <end position="210"/>
    </location>
</feature>
<feature type="compositionally biased region" description="Basic and acidic residues" evidence="1">
    <location>
        <begin position="187"/>
        <end position="196"/>
    </location>
</feature>